<dbReference type="Proteomes" id="UP001652626">
    <property type="component" value="Chromosome 14"/>
</dbReference>
<evidence type="ECO:0000313" key="2">
    <source>
        <dbReference type="RefSeq" id="XP_064073081.1"/>
    </source>
</evidence>
<sequence>MENMKYRYIYEYEFYRGTSAAETARRIDEGTALVSRPETNAENKELKAIVEANSSQNTSKIAAGVGESDETVLIHLKQIGKVKKLERWQLQIMKKELVANNRDWSITLGYCCFTTTQDHTAHTDHTAQQKNTKLDELQLKCLRHPPCSPDLAPTDYHFFGNLDNFLYGKKSRYGSPNRLQIVY</sequence>
<dbReference type="Gene3D" id="3.30.420.10">
    <property type="entry name" value="Ribonuclease H-like superfamily/Ribonuclease H"/>
    <property type="match status" value="1"/>
</dbReference>
<dbReference type="InterPro" id="IPR052709">
    <property type="entry name" value="Transposase-MT_Hybrid"/>
</dbReference>
<gene>
    <name evidence="2" type="primary">LOC135193639</name>
</gene>
<dbReference type="PANTHER" id="PTHR46060">
    <property type="entry name" value="MARINER MOS1 TRANSPOSASE-LIKE PROTEIN"/>
    <property type="match status" value="1"/>
</dbReference>
<proteinExistence type="predicted"/>
<accession>A0ABM4AP62</accession>
<dbReference type="GeneID" id="135193639"/>
<dbReference type="InterPro" id="IPR036397">
    <property type="entry name" value="RNaseH_sf"/>
</dbReference>
<organism evidence="1 2">
    <name type="scientific">Vanessa tameamea</name>
    <name type="common">Kamehameha butterfly</name>
    <dbReference type="NCBI Taxonomy" id="334116"/>
    <lineage>
        <taxon>Eukaryota</taxon>
        <taxon>Metazoa</taxon>
        <taxon>Ecdysozoa</taxon>
        <taxon>Arthropoda</taxon>
        <taxon>Hexapoda</taxon>
        <taxon>Insecta</taxon>
        <taxon>Pterygota</taxon>
        <taxon>Neoptera</taxon>
        <taxon>Endopterygota</taxon>
        <taxon>Lepidoptera</taxon>
        <taxon>Glossata</taxon>
        <taxon>Ditrysia</taxon>
        <taxon>Papilionoidea</taxon>
        <taxon>Nymphalidae</taxon>
        <taxon>Nymphalinae</taxon>
        <taxon>Vanessa</taxon>
    </lineage>
</organism>
<name>A0ABM4AP62_VANTA</name>
<dbReference type="PANTHER" id="PTHR46060:SF3">
    <property type="entry name" value="PROTEIN GVQW3"/>
    <property type="match status" value="1"/>
</dbReference>
<evidence type="ECO:0000313" key="1">
    <source>
        <dbReference type="Proteomes" id="UP001652626"/>
    </source>
</evidence>
<protein>
    <submittedName>
        <fullName evidence="2">Histone-lysine N-methyltransferase SETMAR-like</fullName>
    </submittedName>
</protein>
<dbReference type="RefSeq" id="XP_064073081.1">
    <property type="nucleotide sequence ID" value="XM_064217011.1"/>
</dbReference>
<keyword evidence="1" id="KW-1185">Reference proteome</keyword>
<reference evidence="2" key="1">
    <citation type="submission" date="2025-08" db="UniProtKB">
        <authorList>
            <consortium name="RefSeq"/>
        </authorList>
    </citation>
    <scope>IDENTIFICATION</scope>
    <source>
        <tissue evidence="2">Whole body</tissue>
    </source>
</reference>